<sequence>MDPSLHNARPRQSSPSSIRPNNKSCAGEGLNASYSFTGTSGQGGPRTAQIGGPAQRTKLPRHCLGHQTTGTVAAQLHGDLSSPYQENDKREMVTPGANEVHLLHDKRGPTAAPTLLIEAVDKACIHHKLSHAARSFESVKRHAIRMRQKRHMRIILEVLSRRRPDVNGKRTGTRSPDAKRHAGIQYGRWPLCSRGEAASD</sequence>
<evidence type="ECO:0000313" key="3">
    <source>
        <dbReference type="Proteomes" id="UP000299102"/>
    </source>
</evidence>
<evidence type="ECO:0000313" key="2">
    <source>
        <dbReference type="EMBL" id="GBP51927.1"/>
    </source>
</evidence>
<proteinExistence type="predicted"/>
<feature type="compositionally biased region" description="Low complexity" evidence="1">
    <location>
        <begin position="10"/>
        <end position="20"/>
    </location>
</feature>
<dbReference type="AlphaFoldDB" id="A0A4C1WP95"/>
<dbReference type="Proteomes" id="UP000299102">
    <property type="component" value="Unassembled WGS sequence"/>
</dbReference>
<organism evidence="2 3">
    <name type="scientific">Eumeta variegata</name>
    <name type="common">Bagworm moth</name>
    <name type="synonym">Eumeta japonica</name>
    <dbReference type="NCBI Taxonomy" id="151549"/>
    <lineage>
        <taxon>Eukaryota</taxon>
        <taxon>Metazoa</taxon>
        <taxon>Ecdysozoa</taxon>
        <taxon>Arthropoda</taxon>
        <taxon>Hexapoda</taxon>
        <taxon>Insecta</taxon>
        <taxon>Pterygota</taxon>
        <taxon>Neoptera</taxon>
        <taxon>Endopterygota</taxon>
        <taxon>Lepidoptera</taxon>
        <taxon>Glossata</taxon>
        <taxon>Ditrysia</taxon>
        <taxon>Tineoidea</taxon>
        <taxon>Psychidae</taxon>
        <taxon>Oiketicinae</taxon>
        <taxon>Eumeta</taxon>
    </lineage>
</organism>
<dbReference type="EMBL" id="BGZK01000592">
    <property type="protein sequence ID" value="GBP51927.1"/>
    <property type="molecule type" value="Genomic_DNA"/>
</dbReference>
<name>A0A4C1WP95_EUMVA</name>
<evidence type="ECO:0000256" key="1">
    <source>
        <dbReference type="SAM" id="MobiDB-lite"/>
    </source>
</evidence>
<feature type="region of interest" description="Disordered" evidence="1">
    <location>
        <begin position="1"/>
        <end position="58"/>
    </location>
</feature>
<keyword evidence="3" id="KW-1185">Reference proteome</keyword>
<comment type="caution">
    <text evidence="2">The sequence shown here is derived from an EMBL/GenBank/DDBJ whole genome shotgun (WGS) entry which is preliminary data.</text>
</comment>
<accession>A0A4C1WP95</accession>
<reference evidence="2 3" key="1">
    <citation type="journal article" date="2019" name="Commun. Biol.">
        <title>The bagworm genome reveals a unique fibroin gene that provides high tensile strength.</title>
        <authorList>
            <person name="Kono N."/>
            <person name="Nakamura H."/>
            <person name="Ohtoshi R."/>
            <person name="Tomita M."/>
            <person name="Numata K."/>
            <person name="Arakawa K."/>
        </authorList>
    </citation>
    <scope>NUCLEOTIDE SEQUENCE [LARGE SCALE GENOMIC DNA]</scope>
</reference>
<gene>
    <name evidence="2" type="ORF">EVAR_80022_1</name>
</gene>
<protein>
    <submittedName>
        <fullName evidence="2">Uncharacterized protein</fullName>
    </submittedName>
</protein>